<protein>
    <submittedName>
        <fullName evidence="1">Uncharacterized protein</fullName>
    </submittedName>
</protein>
<gene>
    <name evidence="1" type="ORF">TOL_3645</name>
</gene>
<dbReference type="KEGG" id="tol:TOL_3645"/>
<organism evidence="1 2">
    <name type="scientific">Thalassolituus oleivorans MIL-1</name>
    <dbReference type="NCBI Taxonomy" id="1298593"/>
    <lineage>
        <taxon>Bacteria</taxon>
        <taxon>Pseudomonadati</taxon>
        <taxon>Pseudomonadota</taxon>
        <taxon>Gammaproteobacteria</taxon>
        <taxon>Oceanospirillales</taxon>
        <taxon>Oceanospirillaceae</taxon>
        <taxon>Thalassolituus</taxon>
    </lineage>
</organism>
<dbReference type="EMBL" id="HF680312">
    <property type="protein sequence ID" value="CCU74028.1"/>
    <property type="molecule type" value="Genomic_DNA"/>
</dbReference>
<sequence>MIKTFPHATPFTAKPWRLTTIRSKKILASLLSNECFIASSYWLPTTGTDESIANRRYAQR</sequence>
<dbReference type="HOGENOM" id="CLU_2940293_0_0_6"/>
<name>M5DX66_9GAMM</name>
<evidence type="ECO:0000313" key="1">
    <source>
        <dbReference type="EMBL" id="CCU74028.1"/>
    </source>
</evidence>
<dbReference type="AlphaFoldDB" id="M5DX66"/>
<evidence type="ECO:0000313" key="2">
    <source>
        <dbReference type="Proteomes" id="UP000011866"/>
    </source>
</evidence>
<dbReference type="Proteomes" id="UP000011866">
    <property type="component" value="Chromosome"/>
</dbReference>
<keyword evidence="2" id="KW-1185">Reference proteome</keyword>
<proteinExistence type="predicted"/>
<accession>M5DX66</accession>
<reference evidence="1 2" key="1">
    <citation type="journal article" date="2013" name="Genome Announc.">
        <title>Genome Sequence of Thalassolituus oleivorans MIL-1 (DSM 14913T).</title>
        <authorList>
            <person name="Golyshin P.N."/>
            <person name="Werner J."/>
            <person name="Chernikova T.N."/>
            <person name="Tran H."/>
            <person name="Ferrer M."/>
            <person name="Yakimov M.M."/>
            <person name="Teeling H."/>
            <person name="Golyshina O.V."/>
        </authorList>
    </citation>
    <scope>NUCLEOTIDE SEQUENCE [LARGE SCALE GENOMIC DNA]</scope>
    <source>
        <strain evidence="1 2">MIL-1</strain>
    </source>
</reference>